<comment type="caution">
    <text evidence="1">The sequence shown here is derived from an EMBL/GenBank/DDBJ whole genome shotgun (WGS) entry which is preliminary data.</text>
</comment>
<gene>
    <name evidence="1" type="ORF">RMCC_5205</name>
</gene>
<name>A0A117IBQ9_MYCCR</name>
<sequence>MTTGESAAFVLRDADRSRYAKVVSHEHATDLADERDHITWLGDAGIPVGAVLDWPSAPIRELLSASRSARAGCDHRPMIRDVSAPASS</sequence>
<proteinExistence type="predicted"/>
<keyword evidence="2" id="KW-1185">Reference proteome</keyword>
<reference evidence="2" key="1">
    <citation type="journal article" date="2016" name="Genome Announc.">
        <title>Draft Genome Sequences of Five Rapidly Growing Mycobacterium Species, M. thermoresistibile, M. fortuitum subsp. acetamidolyticum, M. canariasense, M. brisbanense, and M. novocastrense.</title>
        <authorList>
            <person name="Katahira K."/>
            <person name="Ogura Y."/>
            <person name="Gotoh Y."/>
            <person name="Hayashi T."/>
        </authorList>
    </citation>
    <scope>NUCLEOTIDE SEQUENCE [LARGE SCALE GENOMIC DNA]</scope>
    <source>
        <strain evidence="2">JCM15298</strain>
    </source>
</reference>
<dbReference type="RefSeq" id="WP_131805390.1">
    <property type="nucleotide sequence ID" value="NZ_BCSY01000081.1"/>
</dbReference>
<reference evidence="2" key="2">
    <citation type="submission" date="2016-02" db="EMBL/GenBank/DDBJ databases">
        <title>Draft genome sequence of five rapidly growing Mycobacterium species.</title>
        <authorList>
            <person name="Katahira K."/>
            <person name="Gotou Y."/>
            <person name="Iida K."/>
            <person name="Ogura Y."/>
            <person name="Hayashi T."/>
        </authorList>
    </citation>
    <scope>NUCLEOTIDE SEQUENCE [LARGE SCALE GENOMIC DNA]</scope>
    <source>
        <strain evidence="2">JCM15298</strain>
    </source>
</reference>
<dbReference type="GO" id="GO:0016740">
    <property type="term" value="F:transferase activity"/>
    <property type="evidence" value="ECO:0007669"/>
    <property type="project" value="UniProtKB-KW"/>
</dbReference>
<evidence type="ECO:0000313" key="1">
    <source>
        <dbReference type="EMBL" id="GAS98240.1"/>
    </source>
</evidence>
<dbReference type="OrthoDB" id="3806873at2"/>
<dbReference type="EMBL" id="BCSY01000081">
    <property type="protein sequence ID" value="GAS98240.1"/>
    <property type="molecule type" value="Genomic_DNA"/>
</dbReference>
<protein>
    <submittedName>
        <fullName evidence="1">Streptomycin 6-phosphotransferase</fullName>
    </submittedName>
</protein>
<evidence type="ECO:0000313" key="2">
    <source>
        <dbReference type="Proteomes" id="UP000069443"/>
    </source>
</evidence>
<keyword evidence="1" id="KW-0808">Transferase</keyword>
<organism evidence="1 2">
    <name type="scientific">Mycolicibacterium canariasense</name>
    <name type="common">Mycobacterium canariasense</name>
    <dbReference type="NCBI Taxonomy" id="228230"/>
    <lineage>
        <taxon>Bacteria</taxon>
        <taxon>Bacillati</taxon>
        <taxon>Actinomycetota</taxon>
        <taxon>Actinomycetes</taxon>
        <taxon>Mycobacteriales</taxon>
        <taxon>Mycobacteriaceae</taxon>
        <taxon>Mycolicibacterium</taxon>
    </lineage>
</organism>
<dbReference type="Proteomes" id="UP000069443">
    <property type="component" value="Unassembled WGS sequence"/>
</dbReference>
<accession>A0A117IBQ9</accession>
<dbReference type="Gene3D" id="3.30.200.20">
    <property type="entry name" value="Phosphorylase Kinase, domain 1"/>
    <property type="match status" value="1"/>
</dbReference>
<dbReference type="AlphaFoldDB" id="A0A117IBQ9"/>